<comment type="caution">
    <text evidence="1">The sequence shown here is derived from an EMBL/GenBank/DDBJ whole genome shotgun (WGS) entry which is preliminary data.</text>
</comment>
<dbReference type="OrthoDB" id="45682at2759"/>
<gene>
    <name evidence="1" type="ORF">SEMRO_1414_G270660.1</name>
</gene>
<accession>A0A9N8HRM4</accession>
<sequence length="316" mass="33540">MTFPHPIRFRDGLVVLVSIATLLNAGVVSAFSIAPTMTRPTALAMSATAEHTAVSSVPSHVAAALKKASKTLTVHLEYAGGETLDAGELGTLSMQARKLQVNSLWVSDVQVAHELVQEQASAKGNFPGPCPVIYDNRASVSTDDLLQQAVQAGVDAVVVPASAEFKAPENDEVGVIYLVQSEQEVQDVLARADNDQSVCFLVDANNDNDNLDSILSAVNNHKNSIVLAAMPAMQHDNAEISTGKTLKQQHGVHGIVLERALMGDAEDIEYCTFAVQGLTKKQSSTFNMSGLTGSTNGHFGGVSSSVAKTWRRTSRN</sequence>
<keyword evidence="2" id="KW-1185">Reference proteome</keyword>
<dbReference type="EMBL" id="CAICTM010001412">
    <property type="protein sequence ID" value="CAB9523421.1"/>
    <property type="molecule type" value="Genomic_DNA"/>
</dbReference>
<dbReference type="Proteomes" id="UP001153069">
    <property type="component" value="Unassembled WGS sequence"/>
</dbReference>
<evidence type="ECO:0000313" key="2">
    <source>
        <dbReference type="Proteomes" id="UP001153069"/>
    </source>
</evidence>
<dbReference type="AlphaFoldDB" id="A0A9N8HRM4"/>
<protein>
    <submittedName>
        <fullName evidence="1">Uncharacterized protein</fullName>
    </submittedName>
</protein>
<organism evidence="1 2">
    <name type="scientific">Seminavis robusta</name>
    <dbReference type="NCBI Taxonomy" id="568900"/>
    <lineage>
        <taxon>Eukaryota</taxon>
        <taxon>Sar</taxon>
        <taxon>Stramenopiles</taxon>
        <taxon>Ochrophyta</taxon>
        <taxon>Bacillariophyta</taxon>
        <taxon>Bacillariophyceae</taxon>
        <taxon>Bacillariophycidae</taxon>
        <taxon>Naviculales</taxon>
        <taxon>Naviculaceae</taxon>
        <taxon>Seminavis</taxon>
    </lineage>
</organism>
<proteinExistence type="predicted"/>
<name>A0A9N8HRM4_9STRA</name>
<evidence type="ECO:0000313" key="1">
    <source>
        <dbReference type="EMBL" id="CAB9523421.1"/>
    </source>
</evidence>
<reference evidence="1" key="1">
    <citation type="submission" date="2020-06" db="EMBL/GenBank/DDBJ databases">
        <authorList>
            <consortium name="Plant Systems Biology data submission"/>
        </authorList>
    </citation>
    <scope>NUCLEOTIDE SEQUENCE</scope>
    <source>
        <strain evidence="1">D6</strain>
    </source>
</reference>